<dbReference type="KEGG" id="bwa:HLV38_04885"/>
<dbReference type="Proteomes" id="UP000503297">
    <property type="component" value="Chromosome"/>
</dbReference>
<reference evidence="3" key="1">
    <citation type="submission" date="2020-05" db="EMBL/GenBank/DDBJ databases">
        <title>Novel species in genus Nocardioides.</title>
        <authorList>
            <person name="Zhang G."/>
        </authorList>
    </citation>
    <scope>NUCLEOTIDE SEQUENCE [LARGE SCALE GENOMIC DNA]</scope>
    <source>
        <strain evidence="3">zg-1050</strain>
    </source>
</reference>
<sequence>MITFDDQRFLTDFDRLHEPFAALANREQDSLVLDDLVAFSQQGREVLGCSATLGIFLLCAGHPRKRSLRDCERMGLVIGDLITHYGVAGWLIRTIWNADMSAREPKRGLISRRIEGMRENDREFLMDAGRMAGFIVLAYGQGPIDEKRHVALSLITGSYDLAFSLLLDNPASVLDGDAAADFEAQAVARSHQRAHGELRRGDWAFGGRNATCDHLGVLAEREGFAAVLDMLSVPHVRTLEEVVGEAKLDATWNVLDAAGVALERITDAHLACTVATFLLKNRLEEARRAFAAAHPTSASPSPSDSPFPPRA</sequence>
<dbReference type="RefSeq" id="WP_173164699.1">
    <property type="nucleotide sequence ID" value="NZ_CP053716.1"/>
</dbReference>
<feature type="compositionally biased region" description="Low complexity" evidence="1">
    <location>
        <begin position="291"/>
        <end position="302"/>
    </location>
</feature>
<dbReference type="AlphaFoldDB" id="A0A6M8J1T6"/>
<name>A0A6M8J1T6_9ACTN</name>
<protein>
    <submittedName>
        <fullName evidence="2">Uncharacterized protein</fullName>
    </submittedName>
</protein>
<accession>A0A6M8J1T6</accession>
<gene>
    <name evidence="2" type="ORF">HLV38_04885</name>
</gene>
<proteinExistence type="predicted"/>
<evidence type="ECO:0000313" key="3">
    <source>
        <dbReference type="Proteomes" id="UP000503297"/>
    </source>
</evidence>
<keyword evidence="3" id="KW-1185">Reference proteome</keyword>
<dbReference type="EMBL" id="CP053716">
    <property type="protein sequence ID" value="QKF07524.1"/>
    <property type="molecule type" value="Genomic_DNA"/>
</dbReference>
<organism evidence="2 3">
    <name type="scientific">Berryella wangjianweii</name>
    <dbReference type="NCBI Taxonomy" id="2734634"/>
    <lineage>
        <taxon>Bacteria</taxon>
        <taxon>Bacillati</taxon>
        <taxon>Actinomycetota</taxon>
        <taxon>Coriobacteriia</taxon>
        <taxon>Eggerthellales</taxon>
        <taxon>Eggerthellaceae</taxon>
        <taxon>Berryella</taxon>
    </lineage>
</organism>
<feature type="region of interest" description="Disordered" evidence="1">
    <location>
        <begin position="291"/>
        <end position="311"/>
    </location>
</feature>
<evidence type="ECO:0000313" key="2">
    <source>
        <dbReference type="EMBL" id="QKF07524.1"/>
    </source>
</evidence>
<evidence type="ECO:0000256" key="1">
    <source>
        <dbReference type="SAM" id="MobiDB-lite"/>
    </source>
</evidence>